<keyword evidence="3" id="KW-0732">Signal</keyword>
<dbReference type="SUPFAM" id="SSF48452">
    <property type="entry name" value="TPR-like"/>
    <property type="match status" value="1"/>
</dbReference>
<feature type="domain" description="RagB/SusD" evidence="6">
    <location>
        <begin position="309"/>
        <end position="475"/>
    </location>
</feature>
<dbReference type="InterPro" id="IPR012944">
    <property type="entry name" value="SusD_RagB_dom"/>
</dbReference>
<dbReference type="GO" id="GO:0009279">
    <property type="term" value="C:cell outer membrane"/>
    <property type="evidence" value="ECO:0007669"/>
    <property type="project" value="UniProtKB-SubCell"/>
</dbReference>
<name>A0A3E1P4G7_9BACT</name>
<evidence type="ECO:0000313" key="8">
    <source>
        <dbReference type="EMBL" id="RFM35010.1"/>
    </source>
</evidence>
<gene>
    <name evidence="8" type="ORF">DXN04_06305</name>
</gene>
<evidence type="ECO:0000256" key="1">
    <source>
        <dbReference type="ARBA" id="ARBA00004442"/>
    </source>
</evidence>
<proteinExistence type="inferred from homology"/>
<keyword evidence="5" id="KW-0998">Cell outer membrane</keyword>
<dbReference type="AlphaFoldDB" id="A0A3E1P4G7"/>
<organism evidence="8 9">
    <name type="scientific">Chitinophaga silvisoli</name>
    <dbReference type="NCBI Taxonomy" id="2291814"/>
    <lineage>
        <taxon>Bacteria</taxon>
        <taxon>Pseudomonadati</taxon>
        <taxon>Bacteroidota</taxon>
        <taxon>Chitinophagia</taxon>
        <taxon>Chitinophagales</taxon>
        <taxon>Chitinophagaceae</taxon>
        <taxon>Chitinophaga</taxon>
    </lineage>
</organism>
<dbReference type="EMBL" id="QTJV01000002">
    <property type="protein sequence ID" value="RFM35010.1"/>
    <property type="molecule type" value="Genomic_DNA"/>
</dbReference>
<comment type="caution">
    <text evidence="8">The sequence shown here is derived from an EMBL/GenBank/DDBJ whole genome shotgun (WGS) entry which is preliminary data.</text>
</comment>
<evidence type="ECO:0000256" key="3">
    <source>
        <dbReference type="ARBA" id="ARBA00022729"/>
    </source>
</evidence>
<dbReference type="Pfam" id="PF07980">
    <property type="entry name" value="SusD_RagB"/>
    <property type="match status" value="1"/>
</dbReference>
<accession>A0A3E1P4G7</accession>
<evidence type="ECO:0000256" key="4">
    <source>
        <dbReference type="ARBA" id="ARBA00023136"/>
    </source>
</evidence>
<sequence>MSDRQLRCLILIFLFVGNMSCRKFLDVEVSGSKIEAKKVFKDNTTATNTLLGIYGGMHNADASPARLARSTGLSGDELMLTWTSDMEAIYKNMLAPNNVIGTNLWTAGYYYIRVANEVYWGCYSSETLDPAIKKQLMAEALFIRAYWFFYLTNLYGDIPITVTTDVNVTALLSRTAQRDVYQQIIADLMLAQTDIDEHYKGVNSKDNSDERVRPNRATVSALLARVYLYTENYAEAEQQASAIIAMNDTYTLVALDQVFLKNSKETIWQLMPGTPNTAKINTTEGNEFIITQSLKTDGQQAISSSLLKAFEVGDQRRKRWISTYTDSGVSPAVTYYFPYKYKVKSGEDIKEYSMIFRLAEIYLIRAECEAHLGQLSDALADLNKIRQRAGLAAIPEGVLNKDQLLNTIFRERQVELFTEQCHRWFDLKRTGKVEVVMATETPAKGGGAWNASKQLWPIPSSEISRAPNLVQNPGYQ</sequence>
<protein>
    <submittedName>
        <fullName evidence="8">RagB/SusD family nutrient uptake outer membrane protein</fullName>
    </submittedName>
</protein>
<evidence type="ECO:0000313" key="9">
    <source>
        <dbReference type="Proteomes" id="UP000261174"/>
    </source>
</evidence>
<evidence type="ECO:0000256" key="2">
    <source>
        <dbReference type="ARBA" id="ARBA00006275"/>
    </source>
</evidence>
<keyword evidence="4" id="KW-0472">Membrane</keyword>
<dbReference type="InterPro" id="IPR033985">
    <property type="entry name" value="SusD-like_N"/>
</dbReference>
<keyword evidence="9" id="KW-1185">Reference proteome</keyword>
<dbReference type="Pfam" id="PF14322">
    <property type="entry name" value="SusD-like_3"/>
    <property type="match status" value="1"/>
</dbReference>
<dbReference type="Gene3D" id="1.25.40.390">
    <property type="match status" value="1"/>
</dbReference>
<evidence type="ECO:0000259" key="6">
    <source>
        <dbReference type="Pfam" id="PF07980"/>
    </source>
</evidence>
<feature type="domain" description="SusD-like N-terminal" evidence="7">
    <location>
        <begin position="75"/>
        <end position="228"/>
    </location>
</feature>
<reference evidence="8 9" key="1">
    <citation type="submission" date="2018-08" db="EMBL/GenBank/DDBJ databases">
        <title>Chitinophaga sp. K20C18050901, a novel bacterium isolated from forest soil.</title>
        <authorList>
            <person name="Wang C."/>
        </authorList>
    </citation>
    <scope>NUCLEOTIDE SEQUENCE [LARGE SCALE GENOMIC DNA]</scope>
    <source>
        <strain evidence="8 9">K20C18050901</strain>
    </source>
</reference>
<dbReference type="CDD" id="cd08977">
    <property type="entry name" value="SusD"/>
    <property type="match status" value="1"/>
</dbReference>
<comment type="subcellular location">
    <subcellularLocation>
        <location evidence="1">Cell outer membrane</location>
    </subcellularLocation>
</comment>
<comment type="similarity">
    <text evidence="2">Belongs to the SusD family.</text>
</comment>
<evidence type="ECO:0000256" key="5">
    <source>
        <dbReference type="ARBA" id="ARBA00023237"/>
    </source>
</evidence>
<evidence type="ECO:0000259" key="7">
    <source>
        <dbReference type="Pfam" id="PF14322"/>
    </source>
</evidence>
<dbReference type="InterPro" id="IPR011990">
    <property type="entry name" value="TPR-like_helical_dom_sf"/>
</dbReference>
<dbReference type="Proteomes" id="UP000261174">
    <property type="component" value="Unassembled WGS sequence"/>
</dbReference>